<evidence type="ECO:0000313" key="3">
    <source>
        <dbReference type="EMBL" id="KAG6401600.1"/>
    </source>
</evidence>
<gene>
    <name evidence="3" type="ORF">SASPL_138464</name>
</gene>
<feature type="compositionally biased region" description="Polar residues" evidence="2">
    <location>
        <begin position="568"/>
        <end position="584"/>
    </location>
</feature>
<evidence type="ECO:0000256" key="1">
    <source>
        <dbReference type="SAM" id="Coils"/>
    </source>
</evidence>
<dbReference type="EMBL" id="PNBA02000014">
    <property type="protein sequence ID" value="KAG6401600.1"/>
    <property type="molecule type" value="Genomic_DNA"/>
</dbReference>
<proteinExistence type="predicted"/>
<feature type="compositionally biased region" description="Basic and acidic residues" evidence="2">
    <location>
        <begin position="154"/>
        <end position="166"/>
    </location>
</feature>
<feature type="region of interest" description="Disordered" evidence="2">
    <location>
        <begin position="53"/>
        <end position="78"/>
    </location>
</feature>
<evidence type="ECO:0000256" key="2">
    <source>
        <dbReference type="SAM" id="MobiDB-lite"/>
    </source>
</evidence>
<feature type="region of interest" description="Disordered" evidence="2">
    <location>
        <begin position="522"/>
        <end position="584"/>
    </location>
</feature>
<feature type="coiled-coil region" evidence="1">
    <location>
        <begin position="244"/>
        <end position="271"/>
    </location>
</feature>
<feature type="region of interest" description="Disordered" evidence="2">
    <location>
        <begin position="424"/>
        <end position="458"/>
    </location>
</feature>
<evidence type="ECO:0000313" key="4">
    <source>
        <dbReference type="Proteomes" id="UP000298416"/>
    </source>
</evidence>
<feature type="region of interest" description="Disordered" evidence="2">
    <location>
        <begin position="111"/>
        <end position="174"/>
    </location>
</feature>
<keyword evidence="4" id="KW-1185">Reference proteome</keyword>
<feature type="compositionally biased region" description="Basic and acidic residues" evidence="2">
    <location>
        <begin position="438"/>
        <end position="458"/>
    </location>
</feature>
<dbReference type="PANTHER" id="PTHR31071:SF7">
    <property type="entry name" value="OS04G0382800 PROTEIN"/>
    <property type="match status" value="1"/>
</dbReference>
<dbReference type="Proteomes" id="UP000298416">
    <property type="component" value="Unassembled WGS sequence"/>
</dbReference>
<reference evidence="3" key="1">
    <citation type="submission" date="2018-01" db="EMBL/GenBank/DDBJ databases">
        <authorList>
            <person name="Mao J.F."/>
        </authorList>
    </citation>
    <scope>NUCLEOTIDE SEQUENCE</scope>
    <source>
        <strain evidence="3">Huo1</strain>
        <tissue evidence="3">Leaf</tissue>
    </source>
</reference>
<comment type="caution">
    <text evidence="3">The sequence shown here is derived from an EMBL/GenBank/DDBJ whole genome shotgun (WGS) entry which is preliminary data.</text>
</comment>
<reference evidence="3" key="2">
    <citation type="submission" date="2020-08" db="EMBL/GenBank/DDBJ databases">
        <title>Plant Genome Project.</title>
        <authorList>
            <person name="Zhang R.-G."/>
        </authorList>
    </citation>
    <scope>NUCLEOTIDE SEQUENCE</scope>
    <source>
        <strain evidence="3">Huo1</strain>
        <tissue evidence="3">Leaf</tissue>
    </source>
</reference>
<dbReference type="AlphaFoldDB" id="A0A8X8WWF7"/>
<feature type="coiled-coil region" evidence="1">
    <location>
        <begin position="340"/>
        <end position="410"/>
    </location>
</feature>
<name>A0A8X8WWF7_SALSN</name>
<dbReference type="PANTHER" id="PTHR31071">
    <property type="entry name" value="GB|AAF24581.1"/>
    <property type="match status" value="1"/>
</dbReference>
<organism evidence="3">
    <name type="scientific">Salvia splendens</name>
    <name type="common">Scarlet sage</name>
    <dbReference type="NCBI Taxonomy" id="180675"/>
    <lineage>
        <taxon>Eukaryota</taxon>
        <taxon>Viridiplantae</taxon>
        <taxon>Streptophyta</taxon>
        <taxon>Embryophyta</taxon>
        <taxon>Tracheophyta</taxon>
        <taxon>Spermatophyta</taxon>
        <taxon>Magnoliopsida</taxon>
        <taxon>eudicotyledons</taxon>
        <taxon>Gunneridae</taxon>
        <taxon>Pentapetalae</taxon>
        <taxon>asterids</taxon>
        <taxon>lamiids</taxon>
        <taxon>Lamiales</taxon>
        <taxon>Lamiaceae</taxon>
        <taxon>Nepetoideae</taxon>
        <taxon>Mentheae</taxon>
        <taxon>Salviinae</taxon>
        <taxon>Salvia</taxon>
        <taxon>Salvia subgen. Calosphace</taxon>
        <taxon>core Calosphace</taxon>
    </lineage>
</organism>
<sequence length="584" mass="65657">MPKHRHVGVMMEGIAMPTKTRKRGCSPSSSSSSRIHHYRLNKRAIVVGRRRAGLGGSRSVTPSAVDSPKYSERGRAAQPVSARRLAATLWEMNEIPSPGLSGSDLEAVKQHLRNSSSKAVFKREKMQSGWGPRSSSASLPPHLSDLSHTPTASEVDRSGIASEKRTPSISRRQISAEFDSISNASFMEIESRSRAPTSSGSVSGGRSRLKDVNNALTTSKELLKIISRIWARQADQPSSHMSVVSALHAELERARTQVNHLMQEQRTSRNEVHHLIKCFAEEKMSWKSKEHLAIEAAIASIAGELEVERKLRRRLEGLNKNLGKELTEINSSFIKAVRELESERRTREVTEQVCDELARNVDEDRAQVEKEREMLELADKLRKGRGQMKLSDAKHQFEEKSSAISKLRKQLEVFLGAKRDKDEERATRLSKPSIKSLPQDDREIEDGRDSRVESTEGDHLIESKNNTSKIQKWAYAYSSSAIARDPKKVTVDEIKARNSISGQVSWRGTALQRAISDGVEGGIRRHEKGNGLDRQRFPDVEKETHRRSCTDEMTRYRGIKGPHEHVLSRSSLTRDCYSPSQQRD</sequence>
<keyword evidence="1" id="KW-0175">Coiled coil</keyword>
<dbReference type="OrthoDB" id="691984at2759"/>
<protein>
    <submittedName>
        <fullName evidence="3">Uncharacterized protein</fullName>
    </submittedName>
</protein>
<dbReference type="InterPro" id="IPR043424">
    <property type="entry name" value="BLT-like"/>
</dbReference>
<feature type="region of interest" description="Disordered" evidence="2">
    <location>
        <begin position="189"/>
        <end position="208"/>
    </location>
</feature>
<accession>A0A8X8WWF7</accession>
<feature type="compositionally biased region" description="Basic and acidic residues" evidence="2">
    <location>
        <begin position="522"/>
        <end position="567"/>
    </location>
</feature>